<keyword evidence="1" id="KW-0812">Transmembrane</keyword>
<evidence type="ECO:0000313" key="3">
    <source>
        <dbReference type="Proteomes" id="UP001167796"/>
    </source>
</evidence>
<sequence>MLLSTLLTATISATQFPILTGLVKELWLGLTLFIGAILTVYKIRLDKKNAVKKQKEETAAKEKGELLARLKKMEEETHNNTNKHTAAQLEREKNMDAIDSRFRTMEHKVSQVDTLVVEINGVKTRQEVQNTLITTMDAKISEMKSESKAQFNEVLYLLKERRDK</sequence>
<feature type="transmembrane region" description="Helical" evidence="1">
    <location>
        <begin position="25"/>
        <end position="43"/>
    </location>
</feature>
<protein>
    <submittedName>
        <fullName evidence="2">Uncharacterized protein</fullName>
    </submittedName>
</protein>
<evidence type="ECO:0000256" key="1">
    <source>
        <dbReference type="SAM" id="Phobius"/>
    </source>
</evidence>
<name>A0ABT9AFJ4_9BACT</name>
<proteinExistence type="predicted"/>
<evidence type="ECO:0000313" key="2">
    <source>
        <dbReference type="EMBL" id="MDO7847447.1"/>
    </source>
</evidence>
<organism evidence="2 3">
    <name type="scientific">Hymenobacter mellowenesis</name>
    <dbReference type="NCBI Taxonomy" id="3063995"/>
    <lineage>
        <taxon>Bacteria</taxon>
        <taxon>Pseudomonadati</taxon>
        <taxon>Bacteroidota</taxon>
        <taxon>Cytophagia</taxon>
        <taxon>Cytophagales</taxon>
        <taxon>Hymenobacteraceae</taxon>
        <taxon>Hymenobacter</taxon>
    </lineage>
</organism>
<accession>A0ABT9AFJ4</accession>
<keyword evidence="1" id="KW-1133">Transmembrane helix</keyword>
<dbReference type="Proteomes" id="UP001167796">
    <property type="component" value="Unassembled WGS sequence"/>
</dbReference>
<keyword evidence="3" id="KW-1185">Reference proteome</keyword>
<reference evidence="2" key="1">
    <citation type="submission" date="2023-07" db="EMBL/GenBank/DDBJ databases">
        <authorList>
            <person name="Kim M.K."/>
        </authorList>
    </citation>
    <scope>NUCLEOTIDE SEQUENCE</scope>
    <source>
        <strain evidence="2">M29</strain>
    </source>
</reference>
<keyword evidence="1" id="KW-0472">Membrane</keyword>
<dbReference type="EMBL" id="JAUQSX010000006">
    <property type="protein sequence ID" value="MDO7847447.1"/>
    <property type="molecule type" value="Genomic_DNA"/>
</dbReference>
<comment type="caution">
    <text evidence="2">The sequence shown here is derived from an EMBL/GenBank/DDBJ whole genome shotgun (WGS) entry which is preliminary data.</text>
</comment>
<dbReference type="RefSeq" id="WP_305012123.1">
    <property type="nucleotide sequence ID" value="NZ_JAUQSX010000006.1"/>
</dbReference>
<gene>
    <name evidence="2" type="ORF">Q5H92_13840</name>
</gene>